<dbReference type="EMBL" id="BORC01000001">
    <property type="protein sequence ID" value="GIN60391.1"/>
    <property type="molecule type" value="Genomic_DNA"/>
</dbReference>
<dbReference type="PANTHER" id="PTHR11086:SF18">
    <property type="entry name" value="DEOXYCYTIDYLATE DEAMINASE"/>
    <property type="match status" value="1"/>
</dbReference>
<keyword evidence="10" id="KW-1185">Reference proteome</keyword>
<evidence type="ECO:0000256" key="2">
    <source>
        <dbReference type="ARBA" id="ARBA00006576"/>
    </source>
</evidence>
<dbReference type="SUPFAM" id="SSF53927">
    <property type="entry name" value="Cytidine deaminase-like"/>
    <property type="match status" value="1"/>
</dbReference>
<sequence>MSDNRLTWDQYFMLNAHLISMRSTCNRLNVGSVLVKNNRIISTGYNGGISGEDHCLDAGCFVENNHCLRCLHAEENAILQCALQGVSTKGSQIYVTHFPCVHCMKKILQAGITKIYYNYDYKNHDYCYHLLEISNVEAVKMDVQIENYSDDIRNSAGGLKWDFQPL</sequence>
<evidence type="ECO:0000256" key="3">
    <source>
        <dbReference type="ARBA" id="ARBA00022723"/>
    </source>
</evidence>
<gene>
    <name evidence="9" type="primary">comEB</name>
    <name evidence="9" type="ORF">J27TS8_03840</name>
</gene>
<evidence type="ECO:0000256" key="4">
    <source>
        <dbReference type="ARBA" id="ARBA00022801"/>
    </source>
</evidence>
<dbReference type="InterPro" id="IPR035105">
    <property type="entry name" value="Deoxycytidylate_deaminase_dom"/>
</dbReference>
<dbReference type="PIRSF" id="PIRSF006019">
    <property type="entry name" value="dCMP_deaminase"/>
    <property type="match status" value="1"/>
</dbReference>
<dbReference type="GO" id="GO:0004132">
    <property type="term" value="F:dCMP deaminase activity"/>
    <property type="evidence" value="ECO:0007669"/>
    <property type="project" value="InterPro"/>
</dbReference>
<protein>
    <submittedName>
        <fullName evidence="9">ComE operon protein 2</fullName>
    </submittedName>
</protein>
<dbReference type="InterPro" id="IPR016473">
    <property type="entry name" value="dCMP_deaminase"/>
</dbReference>
<dbReference type="InterPro" id="IPR016193">
    <property type="entry name" value="Cytidine_deaminase-like"/>
</dbReference>
<dbReference type="PROSITE" id="PS00903">
    <property type="entry name" value="CYT_DCMP_DEAMINASES_1"/>
    <property type="match status" value="1"/>
</dbReference>
<evidence type="ECO:0000256" key="1">
    <source>
        <dbReference type="ARBA" id="ARBA00001947"/>
    </source>
</evidence>
<evidence type="ECO:0000256" key="6">
    <source>
        <dbReference type="PIRSR" id="PIRSR006019-1"/>
    </source>
</evidence>
<organism evidence="9 10">
    <name type="scientific">Robertmurraya siralis</name>
    <dbReference type="NCBI Taxonomy" id="77777"/>
    <lineage>
        <taxon>Bacteria</taxon>
        <taxon>Bacillati</taxon>
        <taxon>Bacillota</taxon>
        <taxon>Bacilli</taxon>
        <taxon>Bacillales</taxon>
        <taxon>Bacillaceae</taxon>
        <taxon>Robertmurraya</taxon>
    </lineage>
</organism>
<evidence type="ECO:0000313" key="9">
    <source>
        <dbReference type="EMBL" id="GIN60391.1"/>
    </source>
</evidence>
<dbReference type="InterPro" id="IPR002125">
    <property type="entry name" value="CMP_dCMP_dom"/>
</dbReference>
<comment type="cofactor">
    <cofactor evidence="1 7">
        <name>Zn(2+)</name>
        <dbReference type="ChEBI" id="CHEBI:29105"/>
    </cofactor>
</comment>
<feature type="binding site" evidence="7">
    <location>
        <position position="103"/>
    </location>
    <ligand>
        <name>Zn(2+)</name>
        <dbReference type="ChEBI" id="CHEBI:29105"/>
        <note>catalytic</note>
    </ligand>
</feature>
<comment type="caution">
    <text evidence="9">The sequence shown here is derived from an EMBL/GenBank/DDBJ whole genome shotgun (WGS) entry which is preliminary data.</text>
</comment>
<dbReference type="AlphaFoldDB" id="A0A919WER1"/>
<evidence type="ECO:0000256" key="7">
    <source>
        <dbReference type="PIRSR" id="PIRSR006019-2"/>
    </source>
</evidence>
<proteinExistence type="inferred from homology"/>
<comment type="similarity">
    <text evidence="2">Belongs to the cytidine and deoxycytidylate deaminase family.</text>
</comment>
<evidence type="ECO:0000313" key="10">
    <source>
        <dbReference type="Proteomes" id="UP000682111"/>
    </source>
</evidence>
<feature type="binding site" evidence="7">
    <location>
        <position position="72"/>
    </location>
    <ligand>
        <name>Zn(2+)</name>
        <dbReference type="ChEBI" id="CHEBI:29105"/>
        <note>catalytic</note>
    </ligand>
</feature>
<evidence type="ECO:0000256" key="5">
    <source>
        <dbReference type="ARBA" id="ARBA00022833"/>
    </source>
</evidence>
<dbReference type="GO" id="GO:0008270">
    <property type="term" value="F:zinc ion binding"/>
    <property type="evidence" value="ECO:0007669"/>
    <property type="project" value="InterPro"/>
</dbReference>
<evidence type="ECO:0000259" key="8">
    <source>
        <dbReference type="PROSITE" id="PS51747"/>
    </source>
</evidence>
<dbReference type="GO" id="GO:0005737">
    <property type="term" value="C:cytoplasm"/>
    <property type="evidence" value="ECO:0007669"/>
    <property type="project" value="TreeGrafter"/>
</dbReference>
<accession>A0A919WER1</accession>
<feature type="active site" description="Proton donor" evidence="6">
    <location>
        <position position="74"/>
    </location>
</feature>
<keyword evidence="5 7" id="KW-0862">Zinc</keyword>
<dbReference type="PROSITE" id="PS51747">
    <property type="entry name" value="CYT_DCMP_DEAMINASES_2"/>
    <property type="match status" value="1"/>
</dbReference>
<dbReference type="InterPro" id="IPR015517">
    <property type="entry name" value="dCMP_deaminase-rel"/>
</dbReference>
<feature type="binding site" evidence="7">
    <location>
        <position position="100"/>
    </location>
    <ligand>
        <name>Zn(2+)</name>
        <dbReference type="ChEBI" id="CHEBI:29105"/>
        <note>catalytic</note>
    </ligand>
</feature>
<dbReference type="CDD" id="cd01286">
    <property type="entry name" value="deoxycytidylate_deaminase"/>
    <property type="match status" value="1"/>
</dbReference>
<dbReference type="Pfam" id="PF00383">
    <property type="entry name" value="dCMP_cyt_deam_1"/>
    <property type="match status" value="1"/>
</dbReference>
<keyword evidence="4" id="KW-0378">Hydrolase</keyword>
<name>A0A919WER1_9BACI</name>
<dbReference type="GO" id="GO:0006220">
    <property type="term" value="P:pyrimidine nucleotide metabolic process"/>
    <property type="evidence" value="ECO:0007669"/>
    <property type="project" value="InterPro"/>
</dbReference>
<keyword evidence="3 7" id="KW-0479">Metal-binding</keyword>
<dbReference type="InterPro" id="IPR016192">
    <property type="entry name" value="APOBEC/CMP_deaminase_Zn-bd"/>
</dbReference>
<feature type="domain" description="CMP/dCMP-type deaminase" evidence="8">
    <location>
        <begin position="7"/>
        <end position="138"/>
    </location>
</feature>
<dbReference type="PANTHER" id="PTHR11086">
    <property type="entry name" value="DEOXYCYTIDYLATE DEAMINASE-RELATED"/>
    <property type="match status" value="1"/>
</dbReference>
<dbReference type="Proteomes" id="UP000682111">
    <property type="component" value="Unassembled WGS sequence"/>
</dbReference>
<dbReference type="Gene3D" id="3.40.140.10">
    <property type="entry name" value="Cytidine Deaminase, domain 2"/>
    <property type="match status" value="1"/>
</dbReference>
<reference evidence="9" key="1">
    <citation type="submission" date="2021-03" db="EMBL/GenBank/DDBJ databases">
        <title>Antimicrobial resistance genes in bacteria isolated from Japanese honey, and their potential for conferring macrolide and lincosamide resistance in the American foulbrood pathogen Paenibacillus larvae.</title>
        <authorList>
            <person name="Okamoto M."/>
            <person name="Kumagai M."/>
            <person name="Kanamori H."/>
            <person name="Takamatsu D."/>
        </authorList>
    </citation>
    <scope>NUCLEOTIDE SEQUENCE</scope>
    <source>
        <strain evidence="9">J27TS8</strain>
    </source>
</reference>